<dbReference type="Gene3D" id="2.180.10.10">
    <property type="entry name" value="RHS repeat-associated core"/>
    <property type="match status" value="2"/>
</dbReference>
<dbReference type="CDD" id="cd00081">
    <property type="entry name" value="Hint"/>
    <property type="match status" value="1"/>
</dbReference>
<dbReference type="Proteomes" id="UP001519332">
    <property type="component" value="Unassembled WGS sequence"/>
</dbReference>
<dbReference type="Gene3D" id="2.170.16.10">
    <property type="entry name" value="Hedgehog/Intein (Hint) domain"/>
    <property type="match status" value="1"/>
</dbReference>
<feature type="region of interest" description="Disordered" evidence="2">
    <location>
        <begin position="1597"/>
        <end position="1619"/>
    </location>
</feature>
<dbReference type="NCBIfam" id="TIGR01443">
    <property type="entry name" value="intein_Cterm"/>
    <property type="match status" value="1"/>
</dbReference>
<evidence type="ECO:0000313" key="6">
    <source>
        <dbReference type="Proteomes" id="UP001519332"/>
    </source>
</evidence>
<dbReference type="EMBL" id="JAGINW010000001">
    <property type="protein sequence ID" value="MBP2323257.1"/>
    <property type="molecule type" value="Genomic_DNA"/>
</dbReference>
<dbReference type="SMART" id="SM00306">
    <property type="entry name" value="HintN"/>
    <property type="match status" value="1"/>
</dbReference>
<feature type="region of interest" description="Disordered" evidence="2">
    <location>
        <begin position="998"/>
        <end position="1023"/>
    </location>
</feature>
<evidence type="ECO:0000256" key="3">
    <source>
        <dbReference type="SAM" id="SignalP"/>
    </source>
</evidence>
<feature type="region of interest" description="Disordered" evidence="2">
    <location>
        <begin position="38"/>
        <end position="73"/>
    </location>
</feature>
<feature type="domain" description="Hint" evidence="4">
    <location>
        <begin position="2027"/>
        <end position="2128"/>
    </location>
</feature>
<feature type="chain" id="PRO_5046701401" evidence="3">
    <location>
        <begin position="28"/>
        <end position="2270"/>
    </location>
</feature>
<evidence type="ECO:0000313" key="5">
    <source>
        <dbReference type="EMBL" id="MBP2323257.1"/>
    </source>
</evidence>
<dbReference type="InterPro" id="IPR022385">
    <property type="entry name" value="Rhs_assc_core"/>
</dbReference>
<keyword evidence="1" id="KW-0677">Repeat</keyword>
<accession>A0ABS4TFR1</accession>
<evidence type="ECO:0000259" key="4">
    <source>
        <dbReference type="SMART" id="SM00306"/>
    </source>
</evidence>
<dbReference type="PANTHER" id="PTHR32305">
    <property type="match status" value="1"/>
</dbReference>
<feature type="compositionally biased region" description="Low complexity" evidence="2">
    <location>
        <begin position="1009"/>
        <end position="1022"/>
    </location>
</feature>
<gene>
    <name evidence="5" type="ORF">JOF56_003642</name>
</gene>
<dbReference type="Pfam" id="PF05593">
    <property type="entry name" value="RHS_repeat"/>
    <property type="match status" value="1"/>
</dbReference>
<dbReference type="PANTHER" id="PTHR32305:SF17">
    <property type="entry name" value="TRNA NUCLEASE WAPA"/>
    <property type="match status" value="1"/>
</dbReference>
<evidence type="ECO:0000256" key="2">
    <source>
        <dbReference type="SAM" id="MobiDB-lite"/>
    </source>
</evidence>
<dbReference type="InterPro" id="IPR036844">
    <property type="entry name" value="Hint_dom_sf"/>
</dbReference>
<keyword evidence="3" id="KW-0732">Signal</keyword>
<dbReference type="InterPro" id="IPR030934">
    <property type="entry name" value="Intein_C"/>
</dbReference>
<dbReference type="NCBIfam" id="TIGR03696">
    <property type="entry name" value="Rhs_assc_core"/>
    <property type="match status" value="1"/>
</dbReference>
<dbReference type="InterPro" id="IPR006530">
    <property type="entry name" value="YD"/>
</dbReference>
<dbReference type="InterPro" id="IPR050708">
    <property type="entry name" value="T6SS_VgrG/RHS"/>
</dbReference>
<dbReference type="Pfam" id="PF07591">
    <property type="entry name" value="PT-HINT"/>
    <property type="match status" value="1"/>
</dbReference>
<dbReference type="NCBIfam" id="TIGR01643">
    <property type="entry name" value="YD_repeat_2x"/>
    <property type="match status" value="2"/>
</dbReference>
<keyword evidence="6" id="KW-1185">Reference proteome</keyword>
<dbReference type="InterPro" id="IPR003587">
    <property type="entry name" value="Hint_dom_N"/>
</dbReference>
<dbReference type="RefSeq" id="WP_209639359.1">
    <property type="nucleotide sequence ID" value="NZ_JAGINW010000001.1"/>
</dbReference>
<name>A0ABS4TFR1_9PSEU</name>
<comment type="caution">
    <text evidence="5">The sequence shown here is derived from an EMBL/GenBank/DDBJ whole genome shotgun (WGS) entry which is preliminary data.</text>
</comment>
<dbReference type="SUPFAM" id="SSF51294">
    <property type="entry name" value="Hedgehog/intein (Hint) domain"/>
    <property type="match status" value="1"/>
</dbReference>
<dbReference type="InterPro" id="IPR056823">
    <property type="entry name" value="TEN-like_YD-shell"/>
</dbReference>
<protein>
    <submittedName>
        <fullName evidence="5">RHS repeat-associated protein</fullName>
    </submittedName>
</protein>
<feature type="signal peptide" evidence="3">
    <location>
        <begin position="1"/>
        <end position="27"/>
    </location>
</feature>
<evidence type="ECO:0000256" key="1">
    <source>
        <dbReference type="ARBA" id="ARBA00022737"/>
    </source>
</evidence>
<reference evidence="5 6" key="1">
    <citation type="submission" date="2021-03" db="EMBL/GenBank/DDBJ databases">
        <title>Sequencing the genomes of 1000 actinobacteria strains.</title>
        <authorList>
            <person name="Klenk H.-P."/>
        </authorList>
    </citation>
    <scope>NUCLEOTIDE SEQUENCE [LARGE SCALE GENOMIC DNA]</scope>
    <source>
        <strain evidence="5 6">DSM 46670</strain>
    </source>
</reference>
<dbReference type="InterPro" id="IPR031325">
    <property type="entry name" value="RHS_repeat"/>
</dbReference>
<organism evidence="5 6">
    <name type="scientific">Kibdelosporangium banguiense</name>
    <dbReference type="NCBI Taxonomy" id="1365924"/>
    <lineage>
        <taxon>Bacteria</taxon>
        <taxon>Bacillati</taxon>
        <taxon>Actinomycetota</taxon>
        <taxon>Actinomycetes</taxon>
        <taxon>Pseudonocardiales</taxon>
        <taxon>Pseudonocardiaceae</taxon>
        <taxon>Kibdelosporangium</taxon>
    </lineage>
</organism>
<proteinExistence type="predicted"/>
<feature type="region of interest" description="Disordered" evidence="2">
    <location>
        <begin position="352"/>
        <end position="371"/>
    </location>
</feature>
<dbReference type="Pfam" id="PF25023">
    <property type="entry name" value="TEN_YD-shell"/>
    <property type="match status" value="1"/>
</dbReference>
<sequence length="2270" mass="239943">MRARWRSRTLAAVVSVLMVGTTTTAIAAPARGGWHGLGWNLPGLQKPKSVPGSTEPTRPAPRSETAQKALKAPQAVSWPATTSVEVDVAAKAKTVAPLAVGRKAAKDLPGRVRIETLDRAASDRAGVAGVLMKIAPASGDVSGPLSVDIDYAGIASAYGGGFGDRLTLVSYPDCVLSAPDQPQCRVATPLATTNTSDKHIRSEVTLPGKAVRIGNARPEANAIAAPMVVAAVGGTKGGGGDLTATSLSPAGTWSAGGSSGEFTYEYPITMPSPPVGDAPGLSLSYSSGSVDGATSATNNQPSWVGDGWGMSVGGYIERSYKSCAKDLGGNNSQTKTGDQCWATDNATLSLGARSGPLVKDQTTGAWHPKRDDGAKVEKLTGASNGARDGEYWKVTTTDGTQYFFGLNHLPGWASGRPETQSAFTAPVFGNHAGEPCNQATFAASWCQQAYRWNLDYVVDPHGNEIAYYYQPETNYYGLNLNTTTAGTPYVRGGYLLRMEYGLNTKAGGVYAQAPARVVFDTAERCLPSGTITCDPGQLNSGTASSWPDVPADQICNQGATCKSVSPTFFTRKRLTTVTTQVANGSGGWNNRDKWTLAHTFPVSGDGNNPVLWLDNIVHTGLAGGPLAMPATTFGGTAKSNRTFASQDYTSLSRYRITSITGELGGSTTVDYSAPDCQGGAPDPATNTTRCYPMYWTPGGKTDPILDWFNKYVVTDVYSDGRTVNSVQNRTHYDYEGGGAWHFDENRLVEEKYRTWSQWHGYGDVTTTTGNPGDPSGPRTVVKDKFMRGMDGDKAASGTKSVSVSNSLNESIPDAKQFQGFKREALSYWDGNVMSTTITDPWSSAATATDANSVQSFVTGTGGTRTRSWIAATNSWRETRSTATLNDKGLPTAVQEDGDIADPAQTTCTRTTYVANTDVWLHSAPSSVQKVAGPCADSNPATSANIISYERNHYDGKDFEAAPVAGKLTQVDTVDKWPANGPPTFQSSKTTYDTVYGRPLTVTDPLNRETTTTYTPSTGGPITQVTVTSPPVTIAGVPTSFTASTNYDPVSGLATSKVDAAGLRTDTTYDALGRVTAVWAPGRSKAAGESAQTTFGYTVNTSTPSVVTSNRLLSSGQYATTYTIVDGLGRTVQVQEPTSYADGGRVVVDTLYDSQSRPWKVHNPYWNSAAPQGELLVVQENAVPNTTVSNFDSANRNVASIFLLNGTEKWRTTTKHDGDRVTTIPPAGGTASTAISNGLGQKVKTLLYKDLAHTGPNDPADAATYTYNRAGQLATVKDATGQNTWTFDYDLRGNKIAQNDPDAGASSSTYDALGQLLSTTDARGKKVVYTYDNLGRKTGSYDTATTGTRLTAYTYDTLLKGAPTTSVRFVSGKAYVKAVAGYDAAGRPTGTKVTIPSNETGLSGTYTFTTAYDPLTGAVARETSPGVGGLPEETVFHTYNALGKPSQLYAANAGGGAGTSLVSETKYNAFGLPLRMNYADVNDPKQVSTTWTYEDGTNRLSSSATVRATENDQWVTNRAYTYTPSGALTKISDVSDTQCFKYDYLQRLTQAWTPASGDCAAPQGTGSLGGAAPFWTEWAHDVTGNRVKETDHATAGDTVTTLTYPNPGSPRPHAVTSATTTGLTTTNDSYTYDAAGNTLTRTKAGATQTFTYDIEGRVATATEAGKTSSYLYDADGTRLITRDPTGTTLFVGDVELFVATGTSTATGTRFYNHGGKSVAIRNGTGLTWKVADHHGTSTASILASNLSVTRRYQDPYGNIRGTAPLSWPDKHGFIGGYQDTTNLVHIGAREYDPSLGRFTAVDPMLDLADSQSWNGYAYANNNPVDHSDPTGLFCDGCSGTVGVDCPPCGGSPPASSPKSNNTYDHYCDGCNNRKGWATPHGNYPSKAGSNGKLALDLSKVAKPPLIRDLQRHFYYDFGEWYPLKGEEGILDPLPGYTPPEELSEGTRWLILGGVVAGIACAVVEPCGAIALGALEAVGPPMAVAPAAPGVVIAGGATVKGIDVIDDALKAGAKTENGAANVAKTCLGGKSFSPDTKVLMADGSTKAIKDIQPGDEVLATDPETSETTSRPVVAVHTNHDTELTDLTVADGTGTQAILHTTQHHEIWDETAREWLPAGQLRPGLRFRTPSGQHATLAAKANFLGATTMYDLTVANTHTYYVLAGNTPVLVHNLNCTPEILEQAYKSASTPAKLEHVIDPAKHGFADLVQRSGGREQAMRRIVDSLGDVDDLPQAGKFEVGRVIDGESVTIRGAVVDGVPRLGTAFIPGKFPG</sequence>